<dbReference type="PIRSF" id="PIRSF019307">
    <property type="entry name" value="UCP019307"/>
    <property type="match status" value="1"/>
</dbReference>
<dbReference type="Gene3D" id="2.60.120.10">
    <property type="entry name" value="Jelly Rolls"/>
    <property type="match status" value="1"/>
</dbReference>
<dbReference type="Proteomes" id="UP000281975">
    <property type="component" value="Unassembled WGS sequence"/>
</dbReference>
<dbReference type="PANTHER" id="PTHR36448">
    <property type="entry name" value="BLR7373 PROTEIN"/>
    <property type="match status" value="1"/>
</dbReference>
<dbReference type="InterPro" id="IPR014500">
    <property type="entry name" value="UCP019307_cupin"/>
</dbReference>
<dbReference type="CDD" id="cd02219">
    <property type="entry name" value="cupin_YjlB-like"/>
    <property type="match status" value="1"/>
</dbReference>
<accession>A0A420WXC0</accession>
<evidence type="ECO:0000259" key="2">
    <source>
        <dbReference type="Pfam" id="PF07883"/>
    </source>
</evidence>
<dbReference type="InterPro" id="IPR014710">
    <property type="entry name" value="RmlC-like_jellyroll"/>
</dbReference>
<organism evidence="3 4">
    <name type="scientific">Kushneria sinocarnis</name>
    <dbReference type="NCBI Taxonomy" id="595502"/>
    <lineage>
        <taxon>Bacteria</taxon>
        <taxon>Pseudomonadati</taxon>
        <taxon>Pseudomonadota</taxon>
        <taxon>Gammaproteobacteria</taxon>
        <taxon>Oceanospirillales</taxon>
        <taxon>Halomonadaceae</taxon>
        <taxon>Kushneria</taxon>
    </lineage>
</organism>
<feature type="domain" description="Cupin type-2" evidence="2">
    <location>
        <begin position="67"/>
        <end position="119"/>
    </location>
</feature>
<dbReference type="Pfam" id="PF07883">
    <property type="entry name" value="Cupin_2"/>
    <property type="match status" value="1"/>
</dbReference>
<comment type="caution">
    <text evidence="3">The sequence shown here is derived from an EMBL/GenBank/DDBJ whole genome shotgun (WGS) entry which is preliminary data.</text>
</comment>
<dbReference type="InterPro" id="IPR013096">
    <property type="entry name" value="Cupin_2"/>
</dbReference>
<keyword evidence="4" id="KW-1185">Reference proteome</keyword>
<evidence type="ECO:0000256" key="1">
    <source>
        <dbReference type="SAM" id="MobiDB-lite"/>
    </source>
</evidence>
<protein>
    <submittedName>
        <fullName evidence="3">Uncharacterized protein YjlB</fullName>
    </submittedName>
</protein>
<dbReference type="EMBL" id="RBIN01000004">
    <property type="protein sequence ID" value="RKR04385.1"/>
    <property type="molecule type" value="Genomic_DNA"/>
</dbReference>
<evidence type="ECO:0000313" key="4">
    <source>
        <dbReference type="Proteomes" id="UP000281975"/>
    </source>
</evidence>
<reference evidence="3 4" key="1">
    <citation type="submission" date="2018-10" db="EMBL/GenBank/DDBJ databases">
        <title>Genomic Encyclopedia of Type Strains, Phase IV (KMG-IV): sequencing the most valuable type-strain genomes for metagenomic binning, comparative biology and taxonomic classification.</title>
        <authorList>
            <person name="Goeker M."/>
        </authorList>
    </citation>
    <scope>NUCLEOTIDE SEQUENCE [LARGE SCALE GENOMIC DNA]</scope>
    <source>
        <strain evidence="3 4">DSM 23229</strain>
    </source>
</reference>
<dbReference type="SUPFAM" id="SSF51182">
    <property type="entry name" value="RmlC-like cupins"/>
    <property type="match status" value="1"/>
</dbReference>
<proteinExistence type="predicted"/>
<gene>
    <name evidence="3" type="ORF">C7446_1592</name>
</gene>
<dbReference type="PANTHER" id="PTHR36448:SF2">
    <property type="entry name" value="CUPIN TYPE-1 DOMAIN-CONTAINING PROTEIN"/>
    <property type="match status" value="1"/>
</dbReference>
<dbReference type="InterPro" id="IPR047121">
    <property type="entry name" value="YjiB-like"/>
</dbReference>
<dbReference type="InterPro" id="IPR011051">
    <property type="entry name" value="RmlC_Cupin_sf"/>
</dbReference>
<sequence length="180" mass="19724">MPVQADATPWQAQAPATRQFDDDGRTPNSVLPVLHYRPGQSLEEGEALAQQLEALFHANEWPVQWRGGVFGFHHYHSVSHEVLGIFRGSATLMLGGESGERVTVQAGDVIVLPAGVGHCRLEASRDFTLTAGYPPDQQDWDLCRSGEDDIAAARQRIGFVGRPAADPLLGREGALPQYWR</sequence>
<dbReference type="AlphaFoldDB" id="A0A420WXC0"/>
<feature type="region of interest" description="Disordered" evidence="1">
    <location>
        <begin position="1"/>
        <end position="25"/>
    </location>
</feature>
<evidence type="ECO:0000313" key="3">
    <source>
        <dbReference type="EMBL" id="RKR04385.1"/>
    </source>
</evidence>
<name>A0A420WXC0_9GAMM</name>
<dbReference type="OrthoDB" id="9791759at2"/>
<dbReference type="RefSeq" id="WP_121172545.1">
    <property type="nucleotide sequence ID" value="NZ_RBIN01000004.1"/>
</dbReference>